<comment type="caution">
    <text evidence="7">The sequence shown here is derived from an EMBL/GenBank/DDBJ whole genome shotgun (WGS) entry which is preliminary data.</text>
</comment>
<dbReference type="GO" id="GO:0006508">
    <property type="term" value="P:proteolysis"/>
    <property type="evidence" value="ECO:0007669"/>
    <property type="project" value="UniProtKB-KW"/>
</dbReference>
<evidence type="ECO:0000256" key="2">
    <source>
        <dbReference type="ARBA" id="ARBA00022670"/>
    </source>
</evidence>
<keyword evidence="4" id="KW-0378">Hydrolase</keyword>
<dbReference type="InterPro" id="IPR042269">
    <property type="entry name" value="Ser_carbopepase_S28_SKS"/>
</dbReference>
<dbReference type="Gene3D" id="1.20.120.980">
    <property type="entry name" value="Serine carboxypeptidase S28, SKS domain"/>
    <property type="match status" value="1"/>
</dbReference>
<gene>
    <name evidence="7" type="ORF">J8273_7245</name>
</gene>
<sequence>MQITIQVLCLVALFAASFQLVHPYSHYLEATDDATFPAKWVDMQLDHYDPTVTDTFKNRYYINDQYYDKSKGLVFLSFGEEAPLNGPPSGGDEVAVLAKKHGALIVALEHRYYGETQPRPDWSTPNLRWLTPEQALEDLAEFVKFIDEQLHGPGFDGIPRDRWVAFGGSYSGAMSCWMRLKYPHLIHAALSSSGVINAINEFTAFDLQIQATANNYSTTCLDAVIHTREAIERAMAKDTKATLNKYHAPTNMRMFDFFYFVADAMSLPFQYGHSSTICDPLVDAAPKGDEALMDAFYEYIMTWFNPVMNPAGAMYYDGNYLAGSKIDTSSSQKQWWFEKCSRLAYFQVAPAGRSIRSPTYVTLDGHHDFCNRVYGNHLEPHTDRTQDHYGGEHPHAHRVFFSNGGSDPWRHAAVEKTLSADQPAMTAWCRDCGHCGDMKKALPTDPPQLTAQRASIARYMAEWINMPRE</sequence>
<evidence type="ECO:0000313" key="7">
    <source>
        <dbReference type="EMBL" id="KAG9390972.1"/>
    </source>
</evidence>
<dbReference type="Proteomes" id="UP000717585">
    <property type="component" value="Unassembled WGS sequence"/>
</dbReference>
<protein>
    <submittedName>
        <fullName evidence="7">Peptidase S28</fullName>
    </submittedName>
</protein>
<comment type="similarity">
    <text evidence="1">Belongs to the peptidase S28 family.</text>
</comment>
<dbReference type="Gene3D" id="3.40.50.1820">
    <property type="entry name" value="alpha/beta hydrolase"/>
    <property type="match status" value="1"/>
</dbReference>
<evidence type="ECO:0000256" key="1">
    <source>
        <dbReference type="ARBA" id="ARBA00011079"/>
    </source>
</evidence>
<evidence type="ECO:0000256" key="3">
    <source>
        <dbReference type="ARBA" id="ARBA00022729"/>
    </source>
</evidence>
<dbReference type="AlphaFoldDB" id="A0A8J6B6F5"/>
<dbReference type="Pfam" id="PF05577">
    <property type="entry name" value="Peptidase_S28"/>
    <property type="match status" value="1"/>
</dbReference>
<dbReference type="InterPro" id="IPR008758">
    <property type="entry name" value="Peptidase_S28"/>
</dbReference>
<accession>A0A8J6B6F5</accession>
<keyword evidence="2" id="KW-0645">Protease</keyword>
<dbReference type="EMBL" id="JAHDYR010000062">
    <property type="protein sequence ID" value="KAG9390972.1"/>
    <property type="molecule type" value="Genomic_DNA"/>
</dbReference>
<feature type="chain" id="PRO_5035267440" evidence="6">
    <location>
        <begin position="24"/>
        <end position="469"/>
    </location>
</feature>
<evidence type="ECO:0000313" key="8">
    <source>
        <dbReference type="Proteomes" id="UP000717585"/>
    </source>
</evidence>
<dbReference type="GO" id="GO:0008239">
    <property type="term" value="F:dipeptidyl-peptidase activity"/>
    <property type="evidence" value="ECO:0007669"/>
    <property type="project" value="TreeGrafter"/>
</dbReference>
<evidence type="ECO:0000256" key="6">
    <source>
        <dbReference type="SAM" id="SignalP"/>
    </source>
</evidence>
<keyword evidence="5" id="KW-0325">Glycoprotein</keyword>
<dbReference type="PANTHER" id="PTHR11010">
    <property type="entry name" value="PROTEASE S28 PRO-X CARBOXYPEPTIDASE-RELATED"/>
    <property type="match status" value="1"/>
</dbReference>
<dbReference type="InterPro" id="IPR029058">
    <property type="entry name" value="AB_hydrolase_fold"/>
</dbReference>
<dbReference type="PANTHER" id="PTHR11010:SF11">
    <property type="entry name" value="THYMUS-SPECIFIC SERINE PROTEASE"/>
    <property type="match status" value="1"/>
</dbReference>
<proteinExistence type="inferred from homology"/>
<dbReference type="OrthoDB" id="1735038at2759"/>
<evidence type="ECO:0000256" key="5">
    <source>
        <dbReference type="ARBA" id="ARBA00023180"/>
    </source>
</evidence>
<organism evidence="7 8">
    <name type="scientific">Carpediemonas membranifera</name>
    <dbReference type="NCBI Taxonomy" id="201153"/>
    <lineage>
        <taxon>Eukaryota</taxon>
        <taxon>Metamonada</taxon>
        <taxon>Carpediemonas-like organisms</taxon>
        <taxon>Carpediemonas</taxon>
    </lineage>
</organism>
<dbReference type="GO" id="GO:0070008">
    <property type="term" value="F:serine-type exopeptidase activity"/>
    <property type="evidence" value="ECO:0007669"/>
    <property type="project" value="InterPro"/>
</dbReference>
<reference evidence="7" key="1">
    <citation type="submission" date="2021-05" db="EMBL/GenBank/DDBJ databases">
        <title>A free-living protist that lacks canonical eukaryotic 1 DNA replication and segregation systems.</title>
        <authorList>
            <person name="Salas-Leiva D.E."/>
            <person name="Tromer E.C."/>
            <person name="Curtis B.A."/>
            <person name="Jerlstrom-Hultqvist J."/>
            <person name="Kolisko M."/>
            <person name="Yi Z."/>
            <person name="Salas-Leiva J.S."/>
            <person name="Gallot-Lavallee L."/>
            <person name="Kops G.J.P.L."/>
            <person name="Archibald J.M."/>
            <person name="Simpson A.G.B."/>
            <person name="Roger A.J."/>
        </authorList>
    </citation>
    <scope>NUCLEOTIDE SEQUENCE</scope>
    <source>
        <strain evidence="7">BICM</strain>
    </source>
</reference>
<name>A0A8J6B6F5_9EUKA</name>
<keyword evidence="3 6" id="KW-0732">Signal</keyword>
<dbReference type="SUPFAM" id="SSF53474">
    <property type="entry name" value="alpha/beta-Hydrolases"/>
    <property type="match status" value="1"/>
</dbReference>
<keyword evidence="8" id="KW-1185">Reference proteome</keyword>
<feature type="signal peptide" evidence="6">
    <location>
        <begin position="1"/>
        <end position="23"/>
    </location>
</feature>
<evidence type="ECO:0000256" key="4">
    <source>
        <dbReference type="ARBA" id="ARBA00022801"/>
    </source>
</evidence>